<dbReference type="Proteomes" id="UP001460270">
    <property type="component" value="Unassembled WGS sequence"/>
</dbReference>
<evidence type="ECO:0000313" key="2">
    <source>
        <dbReference type="Proteomes" id="UP001460270"/>
    </source>
</evidence>
<dbReference type="EMBL" id="JBBPFD010000617">
    <property type="protein sequence ID" value="KAK7878095.1"/>
    <property type="molecule type" value="Genomic_DNA"/>
</dbReference>
<gene>
    <name evidence="1" type="ORF">WMY93_031242</name>
</gene>
<proteinExistence type="predicted"/>
<sequence length="338" mass="36579">MCSRWIVQSVVSLGRPVCSRWIVQSVVSLGRPMCSRWIVQSVVSLGRPVCSRWIVQSVVSLGRPCAAGGLFSRWSVWEVHVQPVDCSVGGQSGRSRVQRVDCSVGGQCGRSHVQPVDCSVGGQCGSPVCSRWIVQSVVSVGRPVCSRWIVQSVVSVGRPVCSRWIVQSVVSVGRPVCSRWIVQSVVSVGGPVCRQWSVMSGIVHPAKPNFTGRSPGCTRAVGEREGSWFFIIHTTASLVLVCESEWVSLSGVSFLSPLCGLGSFLQTQCFLECGSDFGQALCSSHVYLCDFLCQEAGSRPQQEEEVEQVRERGQFGLSLINTELHSAERGCAADSTLL</sequence>
<comment type="caution">
    <text evidence="1">The sequence shown here is derived from an EMBL/GenBank/DDBJ whole genome shotgun (WGS) entry which is preliminary data.</text>
</comment>
<accession>A0AAW0MG01</accession>
<reference evidence="2" key="1">
    <citation type="submission" date="2024-04" db="EMBL/GenBank/DDBJ databases">
        <title>Salinicola lusitanus LLJ914,a marine bacterium isolated from the Okinawa Trough.</title>
        <authorList>
            <person name="Li J."/>
        </authorList>
    </citation>
    <scope>NUCLEOTIDE SEQUENCE [LARGE SCALE GENOMIC DNA]</scope>
</reference>
<keyword evidence="2" id="KW-1185">Reference proteome</keyword>
<dbReference type="AlphaFoldDB" id="A0AAW0MG01"/>
<evidence type="ECO:0000313" key="1">
    <source>
        <dbReference type="EMBL" id="KAK7878095.1"/>
    </source>
</evidence>
<name>A0AAW0MG01_9GOBI</name>
<organism evidence="1 2">
    <name type="scientific">Mugilogobius chulae</name>
    <name type="common">yellowstripe goby</name>
    <dbReference type="NCBI Taxonomy" id="88201"/>
    <lineage>
        <taxon>Eukaryota</taxon>
        <taxon>Metazoa</taxon>
        <taxon>Chordata</taxon>
        <taxon>Craniata</taxon>
        <taxon>Vertebrata</taxon>
        <taxon>Euteleostomi</taxon>
        <taxon>Actinopterygii</taxon>
        <taxon>Neopterygii</taxon>
        <taxon>Teleostei</taxon>
        <taxon>Neoteleostei</taxon>
        <taxon>Acanthomorphata</taxon>
        <taxon>Gobiaria</taxon>
        <taxon>Gobiiformes</taxon>
        <taxon>Gobioidei</taxon>
        <taxon>Gobiidae</taxon>
        <taxon>Gobionellinae</taxon>
        <taxon>Mugilogobius</taxon>
    </lineage>
</organism>
<protein>
    <submittedName>
        <fullName evidence="1">Uncharacterized protein</fullName>
    </submittedName>
</protein>